<feature type="non-terminal residue" evidence="16">
    <location>
        <position position="1"/>
    </location>
</feature>
<feature type="compositionally biased region" description="Polar residues" evidence="14">
    <location>
        <begin position="410"/>
        <end position="421"/>
    </location>
</feature>
<dbReference type="PROSITE" id="PS00107">
    <property type="entry name" value="PROTEIN_KINASE_ATP"/>
    <property type="match status" value="1"/>
</dbReference>
<evidence type="ECO:0000256" key="13">
    <source>
        <dbReference type="PROSITE-ProRule" id="PRU10141"/>
    </source>
</evidence>
<evidence type="ECO:0000256" key="8">
    <source>
        <dbReference type="ARBA" id="ARBA00022840"/>
    </source>
</evidence>
<dbReference type="EC" id="2.7.11.1" evidence="2"/>
<feature type="region of interest" description="Disordered" evidence="14">
    <location>
        <begin position="397"/>
        <end position="506"/>
    </location>
</feature>
<evidence type="ECO:0000256" key="9">
    <source>
        <dbReference type="ARBA" id="ARBA00022989"/>
    </source>
</evidence>
<dbReference type="PANTHER" id="PTHR47984">
    <property type="entry name" value="OS01G0323000 PROTEIN"/>
    <property type="match status" value="1"/>
</dbReference>
<comment type="catalytic activity">
    <reaction evidence="11">
        <text>L-threonyl-[protein] + ATP = O-phospho-L-threonyl-[protein] + ADP + H(+)</text>
        <dbReference type="Rhea" id="RHEA:46608"/>
        <dbReference type="Rhea" id="RHEA-COMP:11060"/>
        <dbReference type="Rhea" id="RHEA-COMP:11605"/>
        <dbReference type="ChEBI" id="CHEBI:15378"/>
        <dbReference type="ChEBI" id="CHEBI:30013"/>
        <dbReference type="ChEBI" id="CHEBI:30616"/>
        <dbReference type="ChEBI" id="CHEBI:61977"/>
        <dbReference type="ChEBI" id="CHEBI:456216"/>
        <dbReference type="EC" id="2.7.11.1"/>
    </reaction>
</comment>
<feature type="compositionally biased region" description="Polar residues" evidence="14">
    <location>
        <begin position="443"/>
        <end position="457"/>
    </location>
</feature>
<evidence type="ECO:0000256" key="12">
    <source>
        <dbReference type="ARBA" id="ARBA00048679"/>
    </source>
</evidence>
<dbReference type="InterPro" id="IPR052232">
    <property type="entry name" value="RLK_Ser/Thr-Kinase"/>
</dbReference>
<reference evidence="16 17" key="1">
    <citation type="journal article" date="2021" name="Hortic Res">
        <title>The domestication of Cucurbita argyrosperma as revealed by the genome of its wild relative.</title>
        <authorList>
            <person name="Barrera-Redondo J."/>
            <person name="Sanchez-de la Vega G."/>
            <person name="Aguirre-Liguori J.A."/>
            <person name="Castellanos-Morales G."/>
            <person name="Gutierrez-Guerrero Y.T."/>
            <person name="Aguirre-Dugua X."/>
            <person name="Aguirre-Planter E."/>
            <person name="Tenaillon M.I."/>
            <person name="Lira-Saade R."/>
            <person name="Eguiarte L.E."/>
        </authorList>
    </citation>
    <scope>NUCLEOTIDE SEQUENCE [LARGE SCALE GENOMIC DNA]</scope>
    <source>
        <strain evidence="16">JBR-2021</strain>
    </source>
</reference>
<comment type="subcellular location">
    <subcellularLocation>
        <location evidence="1">Membrane</location>
        <topology evidence="1">Single-pass membrane protein</topology>
    </subcellularLocation>
</comment>
<comment type="caution">
    <text evidence="16">The sequence shown here is derived from an EMBL/GenBank/DDBJ whole genome shotgun (WGS) entry which is preliminary data.</text>
</comment>
<evidence type="ECO:0000256" key="15">
    <source>
        <dbReference type="SAM" id="Phobius"/>
    </source>
</evidence>
<protein>
    <recommendedName>
        <fullName evidence="2">non-specific serine/threonine protein kinase</fullName>
        <ecNumber evidence="2">2.7.11.1</ecNumber>
    </recommendedName>
</protein>
<feature type="binding site" evidence="13">
    <location>
        <position position="193"/>
    </location>
    <ligand>
        <name>ATP</name>
        <dbReference type="ChEBI" id="CHEBI:30616"/>
    </ligand>
</feature>
<dbReference type="AlphaFoldDB" id="A0AAV6MTF7"/>
<feature type="compositionally biased region" description="Low complexity" evidence="14">
    <location>
        <begin position="460"/>
        <end position="469"/>
    </location>
</feature>
<dbReference type="EMBL" id="JAGKQH010000012">
    <property type="protein sequence ID" value="KAG6585673.1"/>
    <property type="molecule type" value="Genomic_DNA"/>
</dbReference>
<dbReference type="GO" id="GO:0005524">
    <property type="term" value="F:ATP binding"/>
    <property type="evidence" value="ECO:0007669"/>
    <property type="project" value="UniProtKB-UniRule"/>
</dbReference>
<keyword evidence="10 15" id="KW-0472">Membrane</keyword>
<evidence type="ECO:0000256" key="6">
    <source>
        <dbReference type="ARBA" id="ARBA00022741"/>
    </source>
</evidence>
<evidence type="ECO:0000313" key="16">
    <source>
        <dbReference type="EMBL" id="KAG6585673.1"/>
    </source>
</evidence>
<accession>A0AAV6MTF7</accession>
<dbReference type="PANTHER" id="PTHR47984:SF10">
    <property type="entry name" value="PROTEIN KINASE SUPERFAMILY PROTEIN"/>
    <property type="match status" value="1"/>
</dbReference>
<keyword evidence="6 13" id="KW-0547">Nucleotide-binding</keyword>
<evidence type="ECO:0000256" key="10">
    <source>
        <dbReference type="ARBA" id="ARBA00023136"/>
    </source>
</evidence>
<gene>
    <name evidence="16" type="ORF">SDJN03_18406</name>
</gene>
<feature type="region of interest" description="Disordered" evidence="14">
    <location>
        <begin position="325"/>
        <end position="360"/>
    </location>
</feature>
<keyword evidence="9 15" id="KW-1133">Transmembrane helix</keyword>
<keyword evidence="4" id="KW-0808">Transferase</keyword>
<evidence type="ECO:0000256" key="14">
    <source>
        <dbReference type="SAM" id="MobiDB-lite"/>
    </source>
</evidence>
<evidence type="ECO:0000256" key="7">
    <source>
        <dbReference type="ARBA" id="ARBA00022777"/>
    </source>
</evidence>
<feature type="compositionally biased region" description="Low complexity" evidence="14">
    <location>
        <begin position="476"/>
        <end position="485"/>
    </location>
</feature>
<feature type="transmembrane region" description="Helical" evidence="15">
    <location>
        <begin position="532"/>
        <end position="555"/>
    </location>
</feature>
<keyword evidence="3" id="KW-0597">Phosphoprotein</keyword>
<evidence type="ECO:0000256" key="5">
    <source>
        <dbReference type="ARBA" id="ARBA00022692"/>
    </source>
</evidence>
<dbReference type="GO" id="GO:0016020">
    <property type="term" value="C:membrane"/>
    <property type="evidence" value="ECO:0007669"/>
    <property type="project" value="UniProtKB-SubCell"/>
</dbReference>
<comment type="catalytic activity">
    <reaction evidence="12">
        <text>L-seryl-[protein] + ATP = O-phospho-L-seryl-[protein] + ADP + H(+)</text>
        <dbReference type="Rhea" id="RHEA:17989"/>
        <dbReference type="Rhea" id="RHEA-COMP:9863"/>
        <dbReference type="Rhea" id="RHEA-COMP:11604"/>
        <dbReference type="ChEBI" id="CHEBI:15378"/>
        <dbReference type="ChEBI" id="CHEBI:29999"/>
        <dbReference type="ChEBI" id="CHEBI:30616"/>
        <dbReference type="ChEBI" id="CHEBI:83421"/>
        <dbReference type="ChEBI" id="CHEBI:456216"/>
        <dbReference type="EC" id="2.7.11.1"/>
    </reaction>
</comment>
<evidence type="ECO:0000256" key="11">
    <source>
        <dbReference type="ARBA" id="ARBA00047899"/>
    </source>
</evidence>
<dbReference type="Proteomes" id="UP000685013">
    <property type="component" value="Chromosome 12"/>
</dbReference>
<keyword evidence="5 15" id="KW-0812">Transmembrane</keyword>
<keyword evidence="8 13" id="KW-0067">ATP-binding</keyword>
<dbReference type="InterPro" id="IPR017441">
    <property type="entry name" value="Protein_kinase_ATP_BS"/>
</dbReference>
<organism evidence="16 17">
    <name type="scientific">Cucurbita argyrosperma subsp. sororia</name>
    <dbReference type="NCBI Taxonomy" id="37648"/>
    <lineage>
        <taxon>Eukaryota</taxon>
        <taxon>Viridiplantae</taxon>
        <taxon>Streptophyta</taxon>
        <taxon>Embryophyta</taxon>
        <taxon>Tracheophyta</taxon>
        <taxon>Spermatophyta</taxon>
        <taxon>Magnoliopsida</taxon>
        <taxon>eudicotyledons</taxon>
        <taxon>Gunneridae</taxon>
        <taxon>Pentapetalae</taxon>
        <taxon>rosids</taxon>
        <taxon>fabids</taxon>
        <taxon>Cucurbitales</taxon>
        <taxon>Cucurbitaceae</taxon>
        <taxon>Cucurbiteae</taxon>
        <taxon>Cucurbita</taxon>
    </lineage>
</organism>
<evidence type="ECO:0000256" key="3">
    <source>
        <dbReference type="ARBA" id="ARBA00022553"/>
    </source>
</evidence>
<keyword evidence="7 16" id="KW-0418">Kinase</keyword>
<evidence type="ECO:0000313" key="17">
    <source>
        <dbReference type="Proteomes" id="UP000685013"/>
    </source>
</evidence>
<feature type="region of interest" description="Disordered" evidence="14">
    <location>
        <begin position="80"/>
        <end position="109"/>
    </location>
</feature>
<evidence type="ECO:0000256" key="4">
    <source>
        <dbReference type="ARBA" id="ARBA00022679"/>
    </source>
</evidence>
<proteinExistence type="predicted"/>
<dbReference type="GO" id="GO:0004674">
    <property type="term" value="F:protein serine/threonine kinase activity"/>
    <property type="evidence" value="ECO:0007669"/>
    <property type="project" value="UniProtKB-EC"/>
</dbReference>
<feature type="transmembrane region" description="Helical" evidence="15">
    <location>
        <begin position="20"/>
        <end position="47"/>
    </location>
</feature>
<sequence length="741" mass="83287">MSNYAFLNDQLSRRISIFGLRLWVALGICVGAAIVIVLFFISLWFIVRRNRASKSKPSLNPIVPNVSKEIQEIRIDHSRGSIHSDPESLPEAEQLQTEQGSPGNGRRRTRIEIGKDRRVSFPERDGGSCHGSGEVRSGEQLSVVSHLGWGHRYTLRELECSTNGFADEHVIGEGGYGIVYRGVLEDNTVVAIKNLLNNRGQAEKEFKVEVEAIGRVRHKNLVLDYSRPSGEVNLVEWLKSMVSNRNTEGILDPKLPEKPSSRVLKRALLVALRCVDPNVQKRPKMGHVIHMLEADEFPFRDDHRARREQPGRSLLKEKLMERLVNESGDSSGYESGATQASRHIWRKQEHEEQQPREPHTLRRVLLSNAVPLHLSIFTPFNSLPSSTAFFKLTRRNPSQTPTMHAKTDSEVTSIALSSPTRSPRRPVYYVQSPSRDSNDGEKTATSFHSTPVLTSPMDSPPHSRSSVGRHSRESSSSRFSGSLKPGSRKISPNDVSRGGHRKGQKPWKECDVIEEEGLLEDEDRERSLTRRCYILAFVLGFFVLFSLFALILWGASRPMKPKVTMKSIRFNQFKVQAGSDFTGVATDMASVNSTVKLTFRNTGTFFGVHVSSTPVDLTYFEISIASGAVKNFYQSRKSQRSLTINVIGTRIPLYGSGESLSSPAGTPITPVPLKLSFVIRSRAYVLGQLVKPKFYRHIDCPIIFDPKKLNVPMSLKNCTEFQTATARKRHPNRKRERAIEE</sequence>
<feature type="compositionally biased region" description="Basic and acidic residues" evidence="14">
    <location>
        <begin position="346"/>
        <end position="360"/>
    </location>
</feature>
<evidence type="ECO:0000256" key="1">
    <source>
        <dbReference type="ARBA" id="ARBA00004167"/>
    </source>
</evidence>
<evidence type="ECO:0000256" key="2">
    <source>
        <dbReference type="ARBA" id="ARBA00012513"/>
    </source>
</evidence>
<keyword evidence="17" id="KW-1185">Reference proteome</keyword>
<name>A0AAV6MTF7_9ROSI</name>
<feature type="compositionally biased region" description="Polar residues" evidence="14">
    <location>
        <begin position="327"/>
        <end position="341"/>
    </location>
</feature>